<keyword evidence="3" id="KW-1185">Reference proteome</keyword>
<gene>
    <name evidence="2" type="ORF">BUALT_Bualt19G0006500</name>
</gene>
<dbReference type="Proteomes" id="UP000826271">
    <property type="component" value="Unassembled WGS sequence"/>
</dbReference>
<name>A0AAV6W1L5_9LAMI</name>
<comment type="caution">
    <text evidence="2">The sequence shown here is derived from an EMBL/GenBank/DDBJ whole genome shotgun (WGS) entry which is preliminary data.</text>
</comment>
<dbReference type="AlphaFoldDB" id="A0AAV6W1L5"/>
<feature type="region of interest" description="Disordered" evidence="1">
    <location>
        <begin position="87"/>
        <end position="131"/>
    </location>
</feature>
<accession>A0AAV6W1L5</accession>
<sequence>MSQQPEHVRRHLWGTWRTANALRSTPLRSPEGRSTRRKWDVLANRMPSLWVFNTRKQTPTKANKHLSRGMKRLAWYVVAAQAGIQHANTRQPPLTHPSVRGARAHKPSFDAHDTFKHHKKRRHQARPSMPR</sequence>
<protein>
    <submittedName>
        <fullName evidence="2">Uncharacterized protein</fullName>
    </submittedName>
</protein>
<feature type="compositionally biased region" description="Basic residues" evidence="1">
    <location>
        <begin position="115"/>
        <end position="125"/>
    </location>
</feature>
<reference evidence="2" key="1">
    <citation type="submission" date="2019-10" db="EMBL/GenBank/DDBJ databases">
        <authorList>
            <person name="Zhang R."/>
            <person name="Pan Y."/>
            <person name="Wang J."/>
            <person name="Ma R."/>
            <person name="Yu S."/>
        </authorList>
    </citation>
    <scope>NUCLEOTIDE SEQUENCE</scope>
    <source>
        <strain evidence="2">LA-IB0</strain>
        <tissue evidence="2">Leaf</tissue>
    </source>
</reference>
<dbReference type="EMBL" id="WHWC01000019">
    <property type="protein sequence ID" value="KAG8363288.1"/>
    <property type="molecule type" value="Genomic_DNA"/>
</dbReference>
<proteinExistence type="predicted"/>
<evidence type="ECO:0000256" key="1">
    <source>
        <dbReference type="SAM" id="MobiDB-lite"/>
    </source>
</evidence>
<evidence type="ECO:0000313" key="2">
    <source>
        <dbReference type="EMBL" id="KAG8363288.1"/>
    </source>
</evidence>
<organism evidence="2 3">
    <name type="scientific">Buddleja alternifolia</name>
    <dbReference type="NCBI Taxonomy" id="168488"/>
    <lineage>
        <taxon>Eukaryota</taxon>
        <taxon>Viridiplantae</taxon>
        <taxon>Streptophyta</taxon>
        <taxon>Embryophyta</taxon>
        <taxon>Tracheophyta</taxon>
        <taxon>Spermatophyta</taxon>
        <taxon>Magnoliopsida</taxon>
        <taxon>eudicotyledons</taxon>
        <taxon>Gunneridae</taxon>
        <taxon>Pentapetalae</taxon>
        <taxon>asterids</taxon>
        <taxon>lamiids</taxon>
        <taxon>Lamiales</taxon>
        <taxon>Scrophulariaceae</taxon>
        <taxon>Buddlejeae</taxon>
        <taxon>Buddleja</taxon>
    </lineage>
</organism>
<evidence type="ECO:0000313" key="3">
    <source>
        <dbReference type="Proteomes" id="UP000826271"/>
    </source>
</evidence>